<dbReference type="EMBL" id="NEVH01009071">
    <property type="protein sequence ID" value="PNF33907.1"/>
    <property type="molecule type" value="Genomic_DNA"/>
</dbReference>
<keyword evidence="5" id="KW-0547">Nucleotide-binding</keyword>
<protein>
    <recommendedName>
        <fullName evidence="13">Dynein heavy chain AAA module D4 domain-containing protein</fullName>
    </recommendedName>
</protein>
<dbReference type="GO" id="GO:0030286">
    <property type="term" value="C:dynein complex"/>
    <property type="evidence" value="ECO:0007669"/>
    <property type="project" value="UniProtKB-KW"/>
</dbReference>
<evidence type="ECO:0000256" key="10">
    <source>
        <dbReference type="ARBA" id="ARBA00023175"/>
    </source>
</evidence>
<dbReference type="GO" id="GO:0005930">
    <property type="term" value="C:axoneme"/>
    <property type="evidence" value="ECO:0007669"/>
    <property type="project" value="UniProtKB-SubCell"/>
</dbReference>
<dbReference type="GO" id="GO:0051959">
    <property type="term" value="F:dynein light intermediate chain binding"/>
    <property type="evidence" value="ECO:0007669"/>
    <property type="project" value="InterPro"/>
</dbReference>
<evidence type="ECO:0000313" key="15">
    <source>
        <dbReference type="Proteomes" id="UP000235965"/>
    </source>
</evidence>
<evidence type="ECO:0000256" key="9">
    <source>
        <dbReference type="ARBA" id="ARBA00023069"/>
    </source>
</evidence>
<comment type="caution">
    <text evidence="14">The sequence shown here is derived from an EMBL/GenBank/DDBJ whole genome shotgun (WGS) entry which is preliminary data.</text>
</comment>
<keyword evidence="15" id="KW-1185">Reference proteome</keyword>
<evidence type="ECO:0000256" key="5">
    <source>
        <dbReference type="ARBA" id="ARBA00022741"/>
    </source>
</evidence>
<evidence type="ECO:0000256" key="6">
    <source>
        <dbReference type="ARBA" id="ARBA00022840"/>
    </source>
</evidence>
<keyword evidence="7" id="KW-0243">Dynein</keyword>
<organism evidence="14 15">
    <name type="scientific">Cryptotermes secundus</name>
    <dbReference type="NCBI Taxonomy" id="105785"/>
    <lineage>
        <taxon>Eukaryota</taxon>
        <taxon>Metazoa</taxon>
        <taxon>Ecdysozoa</taxon>
        <taxon>Arthropoda</taxon>
        <taxon>Hexapoda</taxon>
        <taxon>Insecta</taxon>
        <taxon>Pterygota</taxon>
        <taxon>Neoptera</taxon>
        <taxon>Polyneoptera</taxon>
        <taxon>Dictyoptera</taxon>
        <taxon>Blattodea</taxon>
        <taxon>Blattoidea</taxon>
        <taxon>Termitoidae</taxon>
        <taxon>Kalotermitidae</taxon>
        <taxon>Cryptotermitinae</taxon>
        <taxon>Cryptotermes</taxon>
    </lineage>
</organism>
<dbReference type="InterPro" id="IPR026983">
    <property type="entry name" value="DHC"/>
</dbReference>
<evidence type="ECO:0000256" key="12">
    <source>
        <dbReference type="ARBA" id="ARBA00023273"/>
    </source>
</evidence>
<dbReference type="Gene3D" id="1.20.920.20">
    <property type="match status" value="1"/>
</dbReference>
<comment type="similarity">
    <text evidence="2">Belongs to the dynein heavy chain family.</text>
</comment>
<evidence type="ECO:0000256" key="4">
    <source>
        <dbReference type="ARBA" id="ARBA00022701"/>
    </source>
</evidence>
<dbReference type="AlphaFoldDB" id="A0A2J7QZA2"/>
<dbReference type="PANTHER" id="PTHR22878">
    <property type="entry name" value="DYNEIN HEAVY CHAIN 6, AXONEMAL-LIKE-RELATED"/>
    <property type="match status" value="1"/>
</dbReference>
<keyword evidence="4" id="KW-0493">Microtubule</keyword>
<dbReference type="Gene3D" id="3.40.50.300">
    <property type="entry name" value="P-loop containing nucleotide triphosphate hydrolases"/>
    <property type="match status" value="1"/>
</dbReference>
<dbReference type="Pfam" id="PF12780">
    <property type="entry name" value="AAA_8"/>
    <property type="match status" value="1"/>
</dbReference>
<evidence type="ECO:0000256" key="1">
    <source>
        <dbReference type="ARBA" id="ARBA00004430"/>
    </source>
</evidence>
<dbReference type="GO" id="GO:0005524">
    <property type="term" value="F:ATP binding"/>
    <property type="evidence" value="ECO:0007669"/>
    <property type="project" value="UniProtKB-KW"/>
</dbReference>
<evidence type="ECO:0000256" key="2">
    <source>
        <dbReference type="ARBA" id="ARBA00008887"/>
    </source>
</evidence>
<evidence type="ECO:0000313" key="14">
    <source>
        <dbReference type="EMBL" id="PNF33907.1"/>
    </source>
</evidence>
<dbReference type="InterPro" id="IPR024317">
    <property type="entry name" value="Dynein_heavy_chain_D4_dom"/>
</dbReference>
<keyword evidence="11" id="KW-0206">Cytoskeleton</keyword>
<dbReference type="InterPro" id="IPR027417">
    <property type="entry name" value="P-loop_NTPase"/>
</dbReference>
<dbReference type="GO" id="GO:0007018">
    <property type="term" value="P:microtubule-based movement"/>
    <property type="evidence" value="ECO:0007669"/>
    <property type="project" value="InterPro"/>
</dbReference>
<keyword evidence="10" id="KW-0505">Motor protein</keyword>
<proteinExistence type="inferred from homology"/>
<keyword evidence="9" id="KW-0969">Cilium</keyword>
<dbReference type="SUPFAM" id="SSF52540">
    <property type="entry name" value="P-loop containing nucleoside triphosphate hydrolases"/>
    <property type="match status" value="1"/>
</dbReference>
<name>A0A2J7QZA2_9NEOP</name>
<dbReference type="InParanoid" id="A0A2J7QZA2"/>
<dbReference type="Gene3D" id="1.20.920.30">
    <property type="match status" value="1"/>
</dbReference>
<keyword evidence="12" id="KW-0966">Cell projection</keyword>
<evidence type="ECO:0000259" key="13">
    <source>
        <dbReference type="Pfam" id="PF12780"/>
    </source>
</evidence>
<evidence type="ECO:0000256" key="3">
    <source>
        <dbReference type="ARBA" id="ARBA00022490"/>
    </source>
</evidence>
<evidence type="ECO:0000256" key="7">
    <source>
        <dbReference type="ARBA" id="ARBA00023017"/>
    </source>
</evidence>
<dbReference type="STRING" id="105785.A0A2J7QZA2"/>
<sequence length="344" mass="39433">MSKKPMNLVLFRFAIEHLSRICRILKQPRSHGLLVGVGGSGRQSLTRLAAHISEYELFQVEISKKYGTNEWHEDMKNILQRASSTEQHVVFLFTDSQIKEESFLEDINNLLNLGEIPNIFSADEKEDICEKMRELDKQRDKSVQTDGSTVALFNLFVSVVRDQLHIVLAMSPIGDGFQNHIRRFPAIVSCCTIDWFQAWPDDALLAVSTHFFADVELTEKERDACITMCQEFHTSTQELSVEFFKRLGRYNYVTPMSYLELINTFKDLLSKKRQEVLMGKSRYEVGIEKLDSAAGEVSVMQEELVALQPQLVVAANQVQEMVAKVEKESLDVAEERIFFIKNIL</sequence>
<feature type="domain" description="Dynein heavy chain AAA module D4" evidence="13">
    <location>
        <begin position="6"/>
        <end position="268"/>
    </location>
</feature>
<dbReference type="OrthoDB" id="447173at2759"/>
<dbReference type="FunFam" id="3.40.50.300:FF:002141">
    <property type="entry name" value="Dynein heavy chain"/>
    <property type="match status" value="1"/>
</dbReference>
<keyword evidence="8" id="KW-0175">Coiled coil</keyword>
<keyword evidence="3" id="KW-0963">Cytoplasm</keyword>
<evidence type="ECO:0000256" key="8">
    <source>
        <dbReference type="ARBA" id="ARBA00023054"/>
    </source>
</evidence>
<reference evidence="14 15" key="1">
    <citation type="submission" date="2017-12" db="EMBL/GenBank/DDBJ databases">
        <title>Hemimetabolous genomes reveal molecular basis of termite eusociality.</title>
        <authorList>
            <person name="Harrison M.C."/>
            <person name="Jongepier E."/>
            <person name="Robertson H.M."/>
            <person name="Arning N."/>
            <person name="Bitard-Feildel T."/>
            <person name="Chao H."/>
            <person name="Childers C.P."/>
            <person name="Dinh H."/>
            <person name="Doddapaneni H."/>
            <person name="Dugan S."/>
            <person name="Gowin J."/>
            <person name="Greiner C."/>
            <person name="Han Y."/>
            <person name="Hu H."/>
            <person name="Hughes D.S.T."/>
            <person name="Huylmans A.-K."/>
            <person name="Kemena C."/>
            <person name="Kremer L.P.M."/>
            <person name="Lee S.L."/>
            <person name="Lopez-Ezquerra A."/>
            <person name="Mallet L."/>
            <person name="Monroy-Kuhn J.M."/>
            <person name="Moser A."/>
            <person name="Murali S.C."/>
            <person name="Muzny D.M."/>
            <person name="Otani S."/>
            <person name="Piulachs M.-D."/>
            <person name="Poelchau M."/>
            <person name="Qu J."/>
            <person name="Schaub F."/>
            <person name="Wada-Katsumata A."/>
            <person name="Worley K.C."/>
            <person name="Xie Q."/>
            <person name="Ylla G."/>
            <person name="Poulsen M."/>
            <person name="Gibbs R.A."/>
            <person name="Schal C."/>
            <person name="Richards S."/>
            <person name="Belles X."/>
            <person name="Korb J."/>
            <person name="Bornberg-Bauer E."/>
        </authorList>
    </citation>
    <scope>NUCLEOTIDE SEQUENCE [LARGE SCALE GENOMIC DNA]</scope>
    <source>
        <tissue evidence="14">Whole body</tissue>
    </source>
</reference>
<dbReference type="GO" id="GO:0005874">
    <property type="term" value="C:microtubule"/>
    <property type="evidence" value="ECO:0007669"/>
    <property type="project" value="UniProtKB-KW"/>
</dbReference>
<dbReference type="PANTHER" id="PTHR22878:SF66">
    <property type="entry name" value="DYNEIN AXONEMAL HEAVY CHAIN 7"/>
    <property type="match status" value="1"/>
</dbReference>
<evidence type="ECO:0000256" key="11">
    <source>
        <dbReference type="ARBA" id="ARBA00023212"/>
    </source>
</evidence>
<accession>A0A2J7QZA2</accession>
<gene>
    <name evidence="14" type="ORF">B7P43_G06493</name>
</gene>
<keyword evidence="6" id="KW-0067">ATP-binding</keyword>
<dbReference type="Proteomes" id="UP000235965">
    <property type="component" value="Unassembled WGS sequence"/>
</dbReference>
<comment type="subcellular location">
    <subcellularLocation>
        <location evidence="1">Cytoplasm</location>
        <location evidence="1">Cytoskeleton</location>
        <location evidence="1">Cilium axoneme</location>
    </subcellularLocation>
</comment>
<dbReference type="GO" id="GO:0045505">
    <property type="term" value="F:dynein intermediate chain binding"/>
    <property type="evidence" value="ECO:0007669"/>
    <property type="project" value="InterPro"/>
</dbReference>